<evidence type="ECO:0000256" key="1">
    <source>
        <dbReference type="ARBA" id="ARBA00022468"/>
    </source>
</evidence>
<dbReference type="SMART" id="SM00105">
    <property type="entry name" value="ArfGap"/>
    <property type="match status" value="1"/>
</dbReference>
<protein>
    <recommendedName>
        <fullName evidence="6">Arf-GAP domain-containing protein</fullName>
    </recommendedName>
</protein>
<dbReference type="eggNOG" id="KOG0521">
    <property type="taxonomic scope" value="Eukaryota"/>
</dbReference>
<sequence length="95" mass="10674">NDMCADCGTPHPSWASLNHGVLICIKCSGVHRNLGVHVSRVRSIELDDWSEEQLQLMYESGNALVNSVYEARPEHAKPSPDSDPALIKEWIEQKY</sequence>
<keyword evidence="4" id="KW-0862">Zinc</keyword>
<dbReference type="STRING" id="81824.A9UY71"/>
<dbReference type="GO" id="GO:0005096">
    <property type="term" value="F:GTPase activator activity"/>
    <property type="evidence" value="ECO:0007669"/>
    <property type="project" value="UniProtKB-KW"/>
</dbReference>
<dbReference type="InterPro" id="IPR038508">
    <property type="entry name" value="ArfGAP_dom_sf"/>
</dbReference>
<dbReference type="KEGG" id="mbr:MONBRDRAFT_3591"/>
<dbReference type="RefSeq" id="XP_001745393.1">
    <property type="nucleotide sequence ID" value="XM_001745341.1"/>
</dbReference>
<feature type="non-terminal residue" evidence="7">
    <location>
        <position position="1"/>
    </location>
</feature>
<dbReference type="PROSITE" id="PS50115">
    <property type="entry name" value="ARFGAP"/>
    <property type="match status" value="1"/>
</dbReference>
<feature type="non-terminal residue" evidence="7">
    <location>
        <position position="95"/>
    </location>
</feature>
<evidence type="ECO:0000259" key="6">
    <source>
        <dbReference type="PROSITE" id="PS50115"/>
    </source>
</evidence>
<dbReference type="GO" id="GO:0008270">
    <property type="term" value="F:zinc ion binding"/>
    <property type="evidence" value="ECO:0007669"/>
    <property type="project" value="UniProtKB-KW"/>
</dbReference>
<dbReference type="Pfam" id="PF01412">
    <property type="entry name" value="ArfGap"/>
    <property type="match status" value="1"/>
</dbReference>
<dbReference type="Gene3D" id="1.10.220.150">
    <property type="entry name" value="Arf GTPase activating protein"/>
    <property type="match status" value="1"/>
</dbReference>
<dbReference type="Proteomes" id="UP000001357">
    <property type="component" value="Unassembled WGS sequence"/>
</dbReference>
<dbReference type="InterPro" id="IPR001164">
    <property type="entry name" value="ArfGAP_dom"/>
</dbReference>
<evidence type="ECO:0000256" key="4">
    <source>
        <dbReference type="ARBA" id="ARBA00022833"/>
    </source>
</evidence>
<accession>A9UY71</accession>
<dbReference type="PANTHER" id="PTHR45819">
    <property type="entry name" value="CENTAURIN-GAMMA-1A"/>
    <property type="match status" value="1"/>
</dbReference>
<dbReference type="AlphaFoldDB" id="A9UY71"/>
<keyword evidence="8" id="KW-1185">Reference proteome</keyword>
<dbReference type="FunFam" id="1.10.220.150:FF:000009">
    <property type="entry name" value="stromal membrane-associated protein 1 isoform X1"/>
    <property type="match status" value="1"/>
</dbReference>
<keyword evidence="1" id="KW-0343">GTPase activation</keyword>
<dbReference type="PANTHER" id="PTHR45819:SF5">
    <property type="entry name" value="CENTAURIN-GAMMA-1A"/>
    <property type="match status" value="1"/>
</dbReference>
<evidence type="ECO:0000313" key="7">
    <source>
        <dbReference type="EMBL" id="EDQ89971.1"/>
    </source>
</evidence>
<dbReference type="CDD" id="cd08204">
    <property type="entry name" value="ArfGap"/>
    <property type="match status" value="1"/>
</dbReference>
<evidence type="ECO:0000256" key="5">
    <source>
        <dbReference type="PROSITE-ProRule" id="PRU00288"/>
    </source>
</evidence>
<proteinExistence type="predicted"/>
<evidence type="ECO:0000313" key="8">
    <source>
        <dbReference type="Proteomes" id="UP000001357"/>
    </source>
</evidence>
<keyword evidence="3 5" id="KW-0863">Zinc-finger</keyword>
<evidence type="ECO:0000256" key="2">
    <source>
        <dbReference type="ARBA" id="ARBA00022723"/>
    </source>
</evidence>
<dbReference type="SUPFAM" id="SSF57863">
    <property type="entry name" value="ArfGap/RecO-like zinc finger"/>
    <property type="match status" value="1"/>
</dbReference>
<dbReference type="EMBL" id="CH991549">
    <property type="protein sequence ID" value="EDQ89971.1"/>
    <property type="molecule type" value="Genomic_DNA"/>
</dbReference>
<keyword evidence="2" id="KW-0479">Metal-binding</keyword>
<dbReference type="InParanoid" id="A9UY71"/>
<evidence type="ECO:0000256" key="3">
    <source>
        <dbReference type="ARBA" id="ARBA00022771"/>
    </source>
</evidence>
<dbReference type="InterPro" id="IPR051282">
    <property type="entry name" value="Arf-GAP_GTPase_ANK_PH"/>
</dbReference>
<name>A9UY71_MONBE</name>
<organism evidence="7 8">
    <name type="scientific">Monosiga brevicollis</name>
    <name type="common">Choanoflagellate</name>
    <dbReference type="NCBI Taxonomy" id="81824"/>
    <lineage>
        <taxon>Eukaryota</taxon>
        <taxon>Choanoflagellata</taxon>
        <taxon>Craspedida</taxon>
        <taxon>Salpingoecidae</taxon>
        <taxon>Monosiga</taxon>
    </lineage>
</organism>
<gene>
    <name evidence="7" type="ORF">MONBRDRAFT_3591</name>
</gene>
<reference evidence="7 8" key="1">
    <citation type="journal article" date="2008" name="Nature">
        <title>The genome of the choanoflagellate Monosiga brevicollis and the origin of metazoans.</title>
        <authorList>
            <consortium name="JGI Sequencing"/>
            <person name="King N."/>
            <person name="Westbrook M.J."/>
            <person name="Young S.L."/>
            <person name="Kuo A."/>
            <person name="Abedin M."/>
            <person name="Chapman J."/>
            <person name="Fairclough S."/>
            <person name="Hellsten U."/>
            <person name="Isogai Y."/>
            <person name="Letunic I."/>
            <person name="Marr M."/>
            <person name="Pincus D."/>
            <person name="Putnam N."/>
            <person name="Rokas A."/>
            <person name="Wright K.J."/>
            <person name="Zuzow R."/>
            <person name="Dirks W."/>
            <person name="Good M."/>
            <person name="Goodstein D."/>
            <person name="Lemons D."/>
            <person name="Li W."/>
            <person name="Lyons J.B."/>
            <person name="Morris A."/>
            <person name="Nichols S."/>
            <person name="Richter D.J."/>
            <person name="Salamov A."/>
            <person name="Bork P."/>
            <person name="Lim W.A."/>
            <person name="Manning G."/>
            <person name="Miller W.T."/>
            <person name="McGinnis W."/>
            <person name="Shapiro H."/>
            <person name="Tjian R."/>
            <person name="Grigoriev I.V."/>
            <person name="Rokhsar D."/>
        </authorList>
    </citation>
    <scope>NUCLEOTIDE SEQUENCE [LARGE SCALE GENOMIC DNA]</scope>
    <source>
        <strain evidence="8">MX1 / ATCC 50154</strain>
    </source>
</reference>
<feature type="domain" description="Arf-GAP" evidence="6">
    <location>
        <begin position="1"/>
        <end position="95"/>
    </location>
</feature>
<dbReference type="GeneID" id="5890673"/>
<dbReference type="InterPro" id="IPR037278">
    <property type="entry name" value="ARFGAP/RecO"/>
</dbReference>
<dbReference type="OMA" id="RRMSTEY"/>
<dbReference type="PRINTS" id="PR00405">
    <property type="entry name" value="REVINTRACTNG"/>
</dbReference>